<keyword evidence="3" id="KW-1185">Reference proteome</keyword>
<feature type="region of interest" description="Disordered" evidence="1">
    <location>
        <begin position="487"/>
        <end position="506"/>
    </location>
</feature>
<evidence type="ECO:0000313" key="2">
    <source>
        <dbReference type="EMBL" id="RPD60413.1"/>
    </source>
</evidence>
<dbReference type="AlphaFoldDB" id="A0A5C2S9B6"/>
<proteinExistence type="predicted"/>
<gene>
    <name evidence="2" type="ORF">L227DRAFT_653471</name>
</gene>
<dbReference type="Proteomes" id="UP000313359">
    <property type="component" value="Unassembled WGS sequence"/>
</dbReference>
<name>A0A5C2S9B6_9APHY</name>
<dbReference type="SUPFAM" id="SSF52047">
    <property type="entry name" value="RNI-like"/>
    <property type="match status" value="1"/>
</dbReference>
<protein>
    <recommendedName>
        <fullName evidence="4">F-box domain-containing protein</fullName>
    </recommendedName>
</protein>
<dbReference type="Gene3D" id="3.80.10.10">
    <property type="entry name" value="Ribonuclease Inhibitor"/>
    <property type="match status" value="1"/>
</dbReference>
<dbReference type="OrthoDB" id="2754214at2759"/>
<evidence type="ECO:0008006" key="4">
    <source>
        <dbReference type="Google" id="ProtNLM"/>
    </source>
</evidence>
<organism evidence="2 3">
    <name type="scientific">Lentinus tigrinus ALCF2SS1-6</name>
    <dbReference type="NCBI Taxonomy" id="1328759"/>
    <lineage>
        <taxon>Eukaryota</taxon>
        <taxon>Fungi</taxon>
        <taxon>Dikarya</taxon>
        <taxon>Basidiomycota</taxon>
        <taxon>Agaricomycotina</taxon>
        <taxon>Agaricomycetes</taxon>
        <taxon>Polyporales</taxon>
        <taxon>Polyporaceae</taxon>
        <taxon>Lentinus</taxon>
    </lineage>
</organism>
<dbReference type="InterPro" id="IPR032675">
    <property type="entry name" value="LRR_dom_sf"/>
</dbReference>
<dbReference type="EMBL" id="ML122266">
    <property type="protein sequence ID" value="RPD60413.1"/>
    <property type="molecule type" value="Genomic_DNA"/>
</dbReference>
<sequence length="621" mass="70475">MAMARGILDFPEDCLRNVCMFISDKHERRDVYMADSNSLLSLATTCRDLYDPAMSVLWCVLHTIVPLFYTLPADLCILEHQKDEGKLENSGEDKQRAVLRFSRVPIPEDFVQWKKYSALVRQIRYQSSTESPYSSSLPTVSRDTLSLLALYGPRPLAPRLKSLLFEDCYFQRCTNYTMRFFSTTLTHLWLTLVNPTYDFPVYVGYFAKHAPNLQVLVLDCNPQAQPLMKCVSFSQFGLLELVHLRELRIPDIETSTSAIAELGALPRLQGLSLSVETSFRKPRGHLPVFRALKQLHLNTCHFAVAATVLEAVFAPYLEVFRVNCALPVVRHYEESSRVSDEDLQQVFTAVAEHPSYDTLRQLSFFISPLQLPRNMSDFIPPLLKLPALTKLEIIGFTAITVDDATLDAMSRAWPNLECLNLCQAVLYQYKTVVRDGREVRVADEEEGPDVQVRSLWVEPKATLHGLVPLALRCPRLHTINLAIDSSKGTPDAQVTHSSVPPSSAMLRLGRDMDPDRVFHRSPSPEPRLPYVLPENSALTRLYVGMFSGPPRNPEKAATLLSAIFPHLHDVSRSFEEEGDWPEIVQGWVHFDVLLRHFHVIRFQEQTWRRKLAVASTSASPT</sequence>
<evidence type="ECO:0000256" key="1">
    <source>
        <dbReference type="SAM" id="MobiDB-lite"/>
    </source>
</evidence>
<evidence type="ECO:0000313" key="3">
    <source>
        <dbReference type="Proteomes" id="UP000313359"/>
    </source>
</evidence>
<feature type="compositionally biased region" description="Polar residues" evidence="1">
    <location>
        <begin position="487"/>
        <end position="501"/>
    </location>
</feature>
<reference evidence="2" key="1">
    <citation type="journal article" date="2018" name="Genome Biol. Evol.">
        <title>Genomics and development of Lentinus tigrinus, a white-rot wood-decaying mushroom with dimorphic fruiting bodies.</title>
        <authorList>
            <person name="Wu B."/>
            <person name="Xu Z."/>
            <person name="Knudson A."/>
            <person name="Carlson A."/>
            <person name="Chen N."/>
            <person name="Kovaka S."/>
            <person name="LaButti K."/>
            <person name="Lipzen A."/>
            <person name="Pennachio C."/>
            <person name="Riley R."/>
            <person name="Schakwitz W."/>
            <person name="Umezawa K."/>
            <person name="Ohm R.A."/>
            <person name="Grigoriev I.V."/>
            <person name="Nagy L.G."/>
            <person name="Gibbons J."/>
            <person name="Hibbett D."/>
        </authorList>
    </citation>
    <scope>NUCLEOTIDE SEQUENCE [LARGE SCALE GENOMIC DNA]</scope>
    <source>
        <strain evidence="2">ALCF2SS1-6</strain>
    </source>
</reference>
<accession>A0A5C2S9B6</accession>